<dbReference type="EMBL" id="QZCW01000001">
    <property type="protein sequence ID" value="MCW5320958.1"/>
    <property type="molecule type" value="Genomic_DNA"/>
</dbReference>
<accession>A0ABT3KRK2</accession>
<feature type="compositionally biased region" description="Low complexity" evidence="1">
    <location>
        <begin position="13"/>
        <end position="25"/>
    </location>
</feature>
<name>A0ABT3KRK2_9BURK</name>
<dbReference type="PANTHER" id="PTHR33678:SF1">
    <property type="entry name" value="BLL1576 PROTEIN"/>
    <property type="match status" value="1"/>
</dbReference>
<keyword evidence="5" id="KW-1185">Reference proteome</keyword>
<gene>
    <name evidence="4" type="ORF">D5039_07220</name>
</gene>
<comment type="caution">
    <text evidence="4">The sequence shown here is derived from an EMBL/GenBank/DDBJ whole genome shotgun (WGS) entry which is preliminary data.</text>
</comment>
<evidence type="ECO:0000313" key="4">
    <source>
        <dbReference type="EMBL" id="MCW5320958.1"/>
    </source>
</evidence>
<dbReference type="Pfam" id="PF20042">
    <property type="entry name" value="DUF6444"/>
    <property type="match status" value="1"/>
</dbReference>
<organism evidence="4 5">
    <name type="scientific">Verminephrobacter aporrectodeae subsp. tuberculatae</name>
    <dbReference type="NCBI Taxonomy" id="1110392"/>
    <lineage>
        <taxon>Bacteria</taxon>
        <taxon>Pseudomonadati</taxon>
        <taxon>Pseudomonadota</taxon>
        <taxon>Betaproteobacteria</taxon>
        <taxon>Burkholderiales</taxon>
        <taxon>Comamonadaceae</taxon>
        <taxon>Verminephrobacter</taxon>
    </lineage>
</organism>
<dbReference type="Pfam" id="PF03050">
    <property type="entry name" value="DDE_Tnp_IS66"/>
    <property type="match status" value="1"/>
</dbReference>
<protein>
    <submittedName>
        <fullName evidence="4">IS66 family transposase</fullName>
    </submittedName>
</protein>
<dbReference type="InterPro" id="IPR004291">
    <property type="entry name" value="Transposase_IS66_central"/>
</dbReference>
<evidence type="ECO:0000259" key="2">
    <source>
        <dbReference type="Pfam" id="PF03050"/>
    </source>
</evidence>
<feature type="domain" description="DUF6444" evidence="3">
    <location>
        <begin position="2"/>
        <end position="52"/>
    </location>
</feature>
<sequence length="447" mass="49959">MLARVQELESRLSKNSRNSSKPPSSDGLKKTQSLRRKSGKRPGGQVGHAGKTLRQAAVADHVVEQKLPERCDVCHAALPVAQAQVRERRQVLDIPVPRHEVTEYRTLSLVCQCGKLHESRFPEKVTEHVQYGPNIRAVAVHFTQGQLLPYARASELMADLYQLDISPGTLHGWTREADALLSPSVQAIAQQVSQSPVVHVDESGLRVQAKLQWLHTSVTPTHTWYGVHPKRGIEAVNAFGVLKDYVGVLVHDCWAPYWLIQCVHALCNAHLLRELTFLAQSSGQAWPQRMMDMLLAAHRGCERARTQGITAVPSRQVLRWIGRYRALLDEGQALNPQRVKEQGKRGRAKQSDAFNLLRRLRDHESVPFTNNLAERAIRMPKVKQKISGCFRTFAGAQSFCTIRSYPDTARKHGVGRLDALRAAFNDAPMEFVGSGRIVTGFRLSASL</sequence>
<dbReference type="Proteomes" id="UP001208935">
    <property type="component" value="Unassembled WGS sequence"/>
</dbReference>
<proteinExistence type="predicted"/>
<evidence type="ECO:0000256" key="1">
    <source>
        <dbReference type="SAM" id="MobiDB-lite"/>
    </source>
</evidence>
<feature type="domain" description="Transposase IS66 central" evidence="2">
    <location>
        <begin position="129"/>
        <end position="397"/>
    </location>
</feature>
<feature type="compositionally biased region" description="Basic and acidic residues" evidence="1">
    <location>
        <begin position="1"/>
        <end position="12"/>
    </location>
</feature>
<feature type="region of interest" description="Disordered" evidence="1">
    <location>
        <begin position="1"/>
        <end position="51"/>
    </location>
</feature>
<reference evidence="5" key="1">
    <citation type="submission" date="2023-07" db="EMBL/GenBank/DDBJ databases">
        <title>Verminephrobacter genomes.</title>
        <authorList>
            <person name="Lund M.B."/>
        </authorList>
    </citation>
    <scope>NUCLEOTIDE SEQUENCE [LARGE SCALE GENOMIC DNA]</scope>
    <source>
        <strain evidence="5">AtM5-05</strain>
    </source>
</reference>
<dbReference type="InterPro" id="IPR052344">
    <property type="entry name" value="Transposase-related"/>
</dbReference>
<dbReference type="PANTHER" id="PTHR33678">
    <property type="entry name" value="BLL1576 PROTEIN"/>
    <property type="match status" value="1"/>
</dbReference>
<evidence type="ECO:0000259" key="3">
    <source>
        <dbReference type="Pfam" id="PF20042"/>
    </source>
</evidence>
<dbReference type="NCBIfam" id="NF033517">
    <property type="entry name" value="transpos_IS66"/>
    <property type="match status" value="1"/>
</dbReference>
<evidence type="ECO:0000313" key="5">
    <source>
        <dbReference type="Proteomes" id="UP001208935"/>
    </source>
</evidence>
<dbReference type="InterPro" id="IPR045618">
    <property type="entry name" value="DUF6444"/>
</dbReference>